<sequence>MKFNLSMFHKIQPAAASALIAALALLCQLPAAFAADNADEGKRAFAKCASCHQVGPSARAGFGPALNGIIGKRAGSSPDYRYSAAMKKSGIVWTEKSLAAFLKDPGAVVPDTKMRFYGISDEKEIAKLLAYLKNFP</sequence>
<evidence type="ECO:0000256" key="1">
    <source>
        <dbReference type="ARBA" id="ARBA00022448"/>
    </source>
</evidence>
<name>A0A916UA74_9BURK</name>
<evidence type="ECO:0000256" key="7">
    <source>
        <dbReference type="SAM" id="SignalP"/>
    </source>
</evidence>
<dbReference type="EMBL" id="BMED01000001">
    <property type="protein sequence ID" value="GGC65997.1"/>
    <property type="molecule type" value="Genomic_DNA"/>
</dbReference>
<dbReference type="GO" id="GO:0020037">
    <property type="term" value="F:heme binding"/>
    <property type="evidence" value="ECO:0007669"/>
    <property type="project" value="InterPro"/>
</dbReference>
<dbReference type="InterPro" id="IPR002327">
    <property type="entry name" value="Cyt_c_1A/1B"/>
</dbReference>
<reference evidence="9" key="2">
    <citation type="submission" date="2020-09" db="EMBL/GenBank/DDBJ databases">
        <authorList>
            <person name="Sun Q."/>
            <person name="Zhou Y."/>
        </authorList>
    </citation>
    <scope>NUCLEOTIDE SEQUENCE</scope>
    <source>
        <strain evidence="9">CGMCC 1.10998</strain>
    </source>
</reference>
<organism evidence="9 10">
    <name type="scientific">Undibacterium terreum</name>
    <dbReference type="NCBI Taxonomy" id="1224302"/>
    <lineage>
        <taxon>Bacteria</taxon>
        <taxon>Pseudomonadati</taxon>
        <taxon>Pseudomonadota</taxon>
        <taxon>Betaproteobacteria</taxon>
        <taxon>Burkholderiales</taxon>
        <taxon>Oxalobacteraceae</taxon>
        <taxon>Undibacterium</taxon>
    </lineage>
</organism>
<keyword evidence="7" id="KW-0732">Signal</keyword>
<dbReference type="GO" id="GO:0009055">
    <property type="term" value="F:electron transfer activity"/>
    <property type="evidence" value="ECO:0007669"/>
    <property type="project" value="InterPro"/>
</dbReference>
<dbReference type="PROSITE" id="PS51007">
    <property type="entry name" value="CYTC"/>
    <property type="match status" value="1"/>
</dbReference>
<evidence type="ECO:0000313" key="9">
    <source>
        <dbReference type="EMBL" id="GGC65997.1"/>
    </source>
</evidence>
<dbReference type="GO" id="GO:0046872">
    <property type="term" value="F:metal ion binding"/>
    <property type="evidence" value="ECO:0007669"/>
    <property type="project" value="UniProtKB-KW"/>
</dbReference>
<dbReference type="InterPro" id="IPR036909">
    <property type="entry name" value="Cyt_c-like_dom_sf"/>
</dbReference>
<keyword evidence="3 6" id="KW-0479">Metal-binding</keyword>
<evidence type="ECO:0000256" key="2">
    <source>
        <dbReference type="ARBA" id="ARBA00022617"/>
    </source>
</evidence>
<keyword evidence="4" id="KW-0249">Electron transport</keyword>
<feature type="signal peptide" evidence="7">
    <location>
        <begin position="1"/>
        <end position="34"/>
    </location>
</feature>
<dbReference type="PANTHER" id="PTHR11961">
    <property type="entry name" value="CYTOCHROME C"/>
    <property type="match status" value="1"/>
</dbReference>
<dbReference type="Proteomes" id="UP000637423">
    <property type="component" value="Unassembled WGS sequence"/>
</dbReference>
<keyword evidence="5 6" id="KW-0408">Iron</keyword>
<evidence type="ECO:0000259" key="8">
    <source>
        <dbReference type="PROSITE" id="PS51007"/>
    </source>
</evidence>
<dbReference type="RefSeq" id="WP_229750937.1">
    <property type="nucleotide sequence ID" value="NZ_BMED01000001.1"/>
</dbReference>
<keyword evidence="1" id="KW-0813">Transport</keyword>
<dbReference type="PRINTS" id="PR00604">
    <property type="entry name" value="CYTCHRMECIAB"/>
</dbReference>
<evidence type="ECO:0000313" key="10">
    <source>
        <dbReference type="Proteomes" id="UP000637423"/>
    </source>
</evidence>
<evidence type="ECO:0000256" key="4">
    <source>
        <dbReference type="ARBA" id="ARBA00022982"/>
    </source>
</evidence>
<dbReference type="Pfam" id="PF00034">
    <property type="entry name" value="Cytochrom_C"/>
    <property type="match status" value="1"/>
</dbReference>
<feature type="domain" description="Cytochrome c" evidence="8">
    <location>
        <begin position="36"/>
        <end position="136"/>
    </location>
</feature>
<reference evidence="9" key="1">
    <citation type="journal article" date="2014" name="Int. J. Syst. Evol. Microbiol.">
        <title>Complete genome sequence of Corynebacterium casei LMG S-19264T (=DSM 44701T), isolated from a smear-ripened cheese.</title>
        <authorList>
            <consortium name="US DOE Joint Genome Institute (JGI-PGF)"/>
            <person name="Walter F."/>
            <person name="Albersmeier A."/>
            <person name="Kalinowski J."/>
            <person name="Ruckert C."/>
        </authorList>
    </citation>
    <scope>NUCLEOTIDE SEQUENCE</scope>
    <source>
        <strain evidence="9">CGMCC 1.10998</strain>
    </source>
</reference>
<evidence type="ECO:0000256" key="3">
    <source>
        <dbReference type="ARBA" id="ARBA00022723"/>
    </source>
</evidence>
<gene>
    <name evidence="9" type="ORF">GCM10011396_11210</name>
</gene>
<accession>A0A916UA74</accession>
<keyword evidence="2 6" id="KW-0349">Heme</keyword>
<protein>
    <submittedName>
        <fullName evidence="9">Cytochrome c</fullName>
    </submittedName>
</protein>
<evidence type="ECO:0000256" key="6">
    <source>
        <dbReference type="PROSITE-ProRule" id="PRU00433"/>
    </source>
</evidence>
<comment type="caution">
    <text evidence="9">The sequence shown here is derived from an EMBL/GenBank/DDBJ whole genome shotgun (WGS) entry which is preliminary data.</text>
</comment>
<evidence type="ECO:0000256" key="5">
    <source>
        <dbReference type="ARBA" id="ARBA00023004"/>
    </source>
</evidence>
<dbReference type="AlphaFoldDB" id="A0A916UA74"/>
<keyword evidence="10" id="KW-1185">Reference proteome</keyword>
<dbReference type="Gene3D" id="1.10.760.10">
    <property type="entry name" value="Cytochrome c-like domain"/>
    <property type="match status" value="1"/>
</dbReference>
<proteinExistence type="predicted"/>
<feature type="chain" id="PRO_5037619782" evidence="7">
    <location>
        <begin position="35"/>
        <end position="136"/>
    </location>
</feature>
<dbReference type="InterPro" id="IPR009056">
    <property type="entry name" value="Cyt_c-like_dom"/>
</dbReference>
<dbReference type="SUPFAM" id="SSF46626">
    <property type="entry name" value="Cytochrome c"/>
    <property type="match status" value="1"/>
</dbReference>